<dbReference type="EMBL" id="CP114584">
    <property type="protein sequence ID" value="WBA13833.1"/>
    <property type="molecule type" value="Genomic_DNA"/>
</dbReference>
<keyword evidence="2" id="KW-1185">Reference proteome</keyword>
<name>A0ABY7L9A7_9GAMM</name>
<evidence type="ECO:0000313" key="2">
    <source>
        <dbReference type="Proteomes" id="UP001164676"/>
    </source>
</evidence>
<dbReference type="Proteomes" id="UP001164676">
    <property type="component" value="Chromosome"/>
</dbReference>
<proteinExistence type="predicted"/>
<sequence length="120" mass="13487">MKKIIKRVALFTIALLVSTVFLFVLFAKVSPVEGTSEGQMVGDILWYTAPDGGVGFKLLQENHPHYRIKIMMNSPDILYYEGVFEYQGTKLDHVELSDLGGYFGENIHLTNGEEMTPVTD</sequence>
<protein>
    <submittedName>
        <fullName evidence="1">Uncharacterized protein</fullName>
    </submittedName>
</protein>
<evidence type="ECO:0000313" key="1">
    <source>
        <dbReference type="EMBL" id="WBA13833.1"/>
    </source>
</evidence>
<accession>A0ABY7L9A7</accession>
<reference evidence="1" key="1">
    <citation type="submission" date="2022-09" db="EMBL/GenBank/DDBJ databases">
        <authorList>
            <person name="Li Z.-J."/>
        </authorList>
    </citation>
    <scope>NUCLEOTIDE SEQUENCE</scope>
    <source>
        <strain evidence="1">TGB10</strain>
    </source>
</reference>
<gene>
    <name evidence="1" type="ORF">N7E60_08820</name>
</gene>
<organism evidence="1 2">
    <name type="scientific">Salinivibrio proteolyticus</name>
    <dbReference type="NCBI Taxonomy" id="334715"/>
    <lineage>
        <taxon>Bacteria</taxon>
        <taxon>Pseudomonadati</taxon>
        <taxon>Pseudomonadota</taxon>
        <taxon>Gammaproteobacteria</taxon>
        <taxon>Vibrionales</taxon>
        <taxon>Vibrionaceae</taxon>
        <taxon>Salinivibrio</taxon>
    </lineage>
</organism>
<dbReference type="RefSeq" id="WP_269597209.1">
    <property type="nucleotide sequence ID" value="NZ_CP114584.1"/>
</dbReference>